<dbReference type="InterPro" id="IPR041398">
    <property type="entry name" value="DdrB_dom"/>
</dbReference>
<feature type="region of interest" description="Disordered" evidence="3">
    <location>
        <begin position="1782"/>
        <end position="1821"/>
    </location>
</feature>
<feature type="region of interest" description="Disordered" evidence="3">
    <location>
        <begin position="627"/>
        <end position="650"/>
    </location>
</feature>
<dbReference type="InterPro" id="IPR000836">
    <property type="entry name" value="PRTase_dom"/>
</dbReference>
<dbReference type="EMBL" id="FOGD01000001">
    <property type="protein sequence ID" value="SEQ19347.1"/>
    <property type="molecule type" value="Genomic_DNA"/>
</dbReference>
<feature type="compositionally biased region" description="Low complexity" evidence="3">
    <location>
        <begin position="725"/>
        <end position="735"/>
    </location>
</feature>
<keyword evidence="1" id="KW-0378">Hydrolase</keyword>
<keyword evidence="6" id="KW-1185">Reference proteome</keyword>
<reference evidence="5 6" key="1">
    <citation type="submission" date="2016-10" db="EMBL/GenBank/DDBJ databases">
        <authorList>
            <person name="de Groot N.N."/>
        </authorList>
    </citation>
    <scope>NUCLEOTIDE SEQUENCE [LARGE SCALE GENOMIC DNA]</scope>
    <source>
        <strain evidence="5 6">ATCC 35958</strain>
    </source>
</reference>
<dbReference type="OrthoDB" id="8019720at2"/>
<keyword evidence="2" id="KW-0175">Coiled coil</keyword>
<evidence type="ECO:0000313" key="6">
    <source>
        <dbReference type="Proteomes" id="UP000199766"/>
    </source>
</evidence>
<dbReference type="Gene3D" id="3.40.50.2020">
    <property type="match status" value="1"/>
</dbReference>
<dbReference type="Pfam" id="PF01832">
    <property type="entry name" value="Glucosaminidase"/>
    <property type="match status" value="1"/>
</dbReference>
<dbReference type="PANTHER" id="PTHR33308">
    <property type="entry name" value="PEPTIDOGLYCAN HYDROLASE FLGJ"/>
    <property type="match status" value="1"/>
</dbReference>
<evidence type="ECO:0000256" key="1">
    <source>
        <dbReference type="ARBA" id="ARBA00022801"/>
    </source>
</evidence>
<dbReference type="InterPro" id="IPR051056">
    <property type="entry name" value="Glycosyl_Hydrolase_73"/>
</dbReference>
<dbReference type="CDD" id="cd06223">
    <property type="entry name" value="PRTases_typeI"/>
    <property type="match status" value="1"/>
</dbReference>
<dbReference type="GO" id="GO:0004040">
    <property type="term" value="F:amidase activity"/>
    <property type="evidence" value="ECO:0007669"/>
    <property type="project" value="InterPro"/>
</dbReference>
<dbReference type="Gene3D" id="1.10.530.10">
    <property type="match status" value="1"/>
</dbReference>
<name>A0A1H9E173_9BURK</name>
<dbReference type="Pfam" id="PF18763">
    <property type="entry name" value="ddrB-ParB"/>
    <property type="match status" value="1"/>
</dbReference>
<feature type="region of interest" description="Disordered" evidence="3">
    <location>
        <begin position="725"/>
        <end position="762"/>
    </location>
</feature>
<feature type="compositionally biased region" description="Basic and acidic residues" evidence="3">
    <location>
        <begin position="1229"/>
        <end position="1238"/>
    </location>
</feature>
<sequence>MARDLFAELGIEVRGSDGGDTKLSPEDAIKKVAQETGYSSDFLLGLAKLETRGGAATIKGDGVDTHNLFNIKDFSKDGTGIRATDKAEGSNHRYRQYTDYEESTRDLVRLLDRKYPDARVAETPQEFAQALKAGGYATDPAYVNKLTRTIGTAQGGSDLSGGSSQQAPGTAGRDVFAQLGIDRNRPAGGRDLFAEAGIDPKAPWDGGGRDLFAEAGIDPKAPMPGTALQKAGDYAGAVSSGIGTGVLGIQGGIGKFLQAPAANALAGVTGAAALADQGMTWLANKLEGMDAKANPDIQQTAQMASQFAAEQRLENAKVGEDGGWANPMTMMARMGLGLQEDARSRTQAIMAADAATNPELLRQQQATAQAEGFVGNLKAIADNPMAFTHTMARSVPDMLMGVGMARLAAGGKLAAATNAGDAAAAGIAKAGGTAAAQAEAAAAAMAPLQQQAVARASSAGLLSEAASSGMNASEGIYQQVMGMPLDKLAASSDRYKELMAEVKNPYKARERLANELADQAALPSVVVTGLGTGITNKIFGGDATAKTVAGVERLTGKELAKRAGQDTVEEVIQGVPEDTVQHGAVVQADPSAKLDVGGAIAQNAAAGLAMGGGMHGFAYGKQVLGDGRAPSSDARTSAPDATLAPDTAPATIAPKTLAQRIAEAENLVRGGKDGGGLLDTLRQVDGGPQAVQELITLLNTAKNPQQPPKVREQAMQAIEAQIAPAPEAAPETQAQDSGTLGPNSEPPAQNPEAQAQASAEAAEKALKQPVALTALDRAVELDAELMSVRERLQDETPENGYGPAFDQSRQELAAKAAMLEQERNQIAATWPQAAKGAPTSFSTESGVKLDGVYALMSADDLITSHIEGSWPNPLYPQELQPRDRSRRASELQVSGIVQKLDPARLGASADAATGAPIVGADGLVESGNARMIALKRVYHQANGQKAENYKAFLRDKAAQFGIDPATVDVTPKPVLVRVRSTPVNRAEFARQANASTVQRMSPSEQAKADAARLNSLEGLNPTEDGDFSNSRDFIRQFRSTLPITEQSEMMEADGRLSAAGYRRIQNAVLAKAYGDSPTLRRMTESMDNNLLNISKALLRVAPTIASARERMEAGALHQGDIAPDLVQAVEGLSALRDKGWTVAQELAQTDLTGQKYSPETAELMQFLADNTRSPRRIAEFFQRYYEALEQVGDPRQSSILGDAGPAPSRSDLLTQAREVAPNDNPNQDPQRRVDRESSFSDGQGGQQSTDTQGFDGSPEGDAATRPDATAGQPGAAEGQTTVDGNRESVEAPLGSDTRLAIGVAGSVDGVSGVPLQDLQALADRLKAKMPNMPKVNVLADPSSAPYSLMEYINRQDAWYDVQGAMHEGEFYLFGSGLQSLEQAEHVLAEHEAAHFGLRAVLGADGLKSAMQMVWVHNASVRKQASKLQERGRLSDAEATEEVIVDIPTKELAQLKGWRKVVLKVRDFLDRRGYEKLADRLTTWLNGSLDEQQQADWFVADLVRAARDYVAGQRDGQPSGYVGATRLSRLKESAASTSAPIALSRAHGGKAFNEGSATVIGTFKNDIPMKAHPDYKAAKGGDLMAAAALVQDLVKPEDLQSAHEKFGSDVVFVPVHAEEATGRNQIPNALAMMYADHLGAQVDTSLTQANRAFHTGAGAMERLLARAEFSGYVEPGRRYVLVDDVTTMGSTLADLAAYIQSSGGDVAGSVVLVNAMRGGKIQADRKTVNQLEARHGEVIRELFGFGPQQLTAAEAQYLIGFRSADELRTRVVTAKQARIDRLASKNIPQRADSPSSGSRLSRSSPEAPAPTTAAERADKLIGKPVGRAAPLDRVAHAITRTTGVERVTRNVYDKAAVLLERLIPERVKAGVVSDYGVPEAVIDQRALLQGRQRVQLRKTGALVEKLATLTRAESRVAYEWMNMKEGADAAAYDSVMQGLPQESVKVLKEVQQMIDKLSREAVRLGQLSPEAYERHKFAYLHRSYEKYTLGLSAEEKAVRSRAIAVLGEQYQGRGLSEFASMAEIRNVAPEWWGRKVVPYKVDTSLKGQKFIRLERRAPSGEGIEPLPGMESKQPGKLQEVVYWPAGEPVPSKYSDKLSDWSQAGTWEVRDTQAGKVVLWRDFTKNERTQMGEIDEARFAIAKTLQMMIHDVEVGRYLEWMAQNYGKKDGDQVDGTVVDASERMRDTFATNEWVRVPDVKIPGTEVLKYGKLANHYLPGPIWNDVRQVVAGGRFKPFGETYAKVLSLWKTSKTALSPSVHMNNVMSNFVMADWHDVGAGHVTKALRILLSTSQKTGGITDREAAQEVLNRYQDSGGDTGSWATQEIANEQLEPLLAALEKELGQDDGGGMQAQIGVMAALQHASHGRFSDSWAAAVASKPGKGMGKAAKAMIDIYQAEDDVFRLAAWLKAKEDGLDDMAAGKVARKSFLDYSINAPWISAMRQSGWPFLAFTYRAVPMLAEIAAKKPHKLLKLMALAGGLNALGNMLAGGDDDKERKLLPEEKAGAIWGMVPKLIRMPWNDAHDSPVYLDIRRWIPVGDVFDVGQGHSAIPMLPGLMPTGPLAMLFEVVLNKTSFTGKPITQETDSVAQKTAKLADYFYKAFAPNLLLPNPVGWALEEASGVKNAGQTYAWSSVIDAKHGRTDGFSREQSVAQAIASSAGVKLGSYPADVLRRNLIKEAEAKAREIDLNISQLRRQYQTQRISRDEYQAQVQQEAEKKRDVMQKLSKKLQ</sequence>
<accession>A0A1H9E173</accession>
<proteinExistence type="predicted"/>
<dbReference type="InterPro" id="IPR029057">
    <property type="entry name" value="PRTase-like"/>
</dbReference>
<dbReference type="RefSeq" id="WP_091451303.1">
    <property type="nucleotide sequence ID" value="NZ_FOGD01000001.1"/>
</dbReference>
<dbReference type="InterPro" id="IPR002901">
    <property type="entry name" value="MGlyc_endo_b_GlcNAc-like_dom"/>
</dbReference>
<dbReference type="PANTHER" id="PTHR33308:SF9">
    <property type="entry name" value="PEPTIDOGLYCAN HYDROLASE FLGJ"/>
    <property type="match status" value="1"/>
</dbReference>
<evidence type="ECO:0000256" key="2">
    <source>
        <dbReference type="SAM" id="Coils"/>
    </source>
</evidence>
<feature type="compositionally biased region" description="Low complexity" evidence="3">
    <location>
        <begin position="1246"/>
        <end position="1256"/>
    </location>
</feature>
<evidence type="ECO:0000256" key="3">
    <source>
        <dbReference type="SAM" id="MobiDB-lite"/>
    </source>
</evidence>
<feature type="compositionally biased region" description="Low complexity" evidence="3">
    <location>
        <begin position="1792"/>
        <end position="1813"/>
    </location>
</feature>
<evidence type="ECO:0000259" key="4">
    <source>
        <dbReference type="SMART" id="SM00047"/>
    </source>
</evidence>
<gene>
    <name evidence="5" type="ORF">SAMN02982919_00172</name>
</gene>
<dbReference type="GO" id="GO:0071973">
    <property type="term" value="P:bacterial-type flagellum-dependent cell motility"/>
    <property type="evidence" value="ECO:0007669"/>
    <property type="project" value="TreeGrafter"/>
</dbReference>
<feature type="coiled-coil region" evidence="2">
    <location>
        <begin position="2674"/>
        <end position="2726"/>
    </location>
</feature>
<evidence type="ECO:0000313" key="5">
    <source>
        <dbReference type="EMBL" id="SEQ19347.1"/>
    </source>
</evidence>
<feature type="compositionally biased region" description="Low complexity" evidence="3">
    <location>
        <begin position="750"/>
        <end position="760"/>
    </location>
</feature>
<dbReference type="SUPFAM" id="SSF53271">
    <property type="entry name" value="PRTase-like"/>
    <property type="match status" value="1"/>
</dbReference>
<feature type="compositionally biased region" description="Low complexity" evidence="3">
    <location>
        <begin position="636"/>
        <end position="650"/>
    </location>
</feature>
<feature type="region of interest" description="Disordered" evidence="3">
    <location>
        <begin position="1218"/>
        <end position="1293"/>
    </location>
</feature>
<dbReference type="STRING" id="180197.SAMN02982919_00172"/>
<dbReference type="SMART" id="SM00047">
    <property type="entry name" value="LYZ2"/>
    <property type="match status" value="1"/>
</dbReference>
<feature type="domain" description="Mannosyl-glycoprotein endo-beta-N-acetylglucosamidase-like" evidence="4">
    <location>
        <begin position="14"/>
        <end position="158"/>
    </location>
</feature>
<dbReference type="Proteomes" id="UP000199766">
    <property type="component" value="Unassembled WGS sequence"/>
</dbReference>
<organism evidence="5 6">
    <name type="scientific">Giesbergeria anulus</name>
    <dbReference type="NCBI Taxonomy" id="180197"/>
    <lineage>
        <taxon>Bacteria</taxon>
        <taxon>Pseudomonadati</taxon>
        <taxon>Pseudomonadota</taxon>
        <taxon>Betaproteobacteria</taxon>
        <taxon>Burkholderiales</taxon>
        <taxon>Comamonadaceae</taxon>
        <taxon>Giesbergeria</taxon>
    </lineage>
</organism>
<protein>
    <submittedName>
        <fullName evidence="5">Mannosyl-glycoprotein endo-beta-N-acetylglucosaminidase</fullName>
    </submittedName>
</protein>